<comment type="caution">
    <text evidence="2">The sequence shown here is derived from an EMBL/GenBank/DDBJ whole genome shotgun (WGS) entry which is preliminary data.</text>
</comment>
<evidence type="ECO:0000313" key="2">
    <source>
        <dbReference type="EMBL" id="PIC40949.1"/>
    </source>
</evidence>
<dbReference type="InterPro" id="IPR001810">
    <property type="entry name" value="F-box_dom"/>
</dbReference>
<gene>
    <name evidence="2" type="primary">Cnig_chr_III.g8533</name>
    <name evidence="2" type="ORF">B9Z55_008533</name>
</gene>
<evidence type="ECO:0000259" key="1">
    <source>
        <dbReference type="SMART" id="SM00256"/>
    </source>
</evidence>
<dbReference type="PANTHER" id="PTHR31006:SF3">
    <property type="entry name" value="F-BOX DOMAIN-CONTAINING PROTEIN-RELATED"/>
    <property type="match status" value="1"/>
</dbReference>
<evidence type="ECO:0000313" key="3">
    <source>
        <dbReference type="Proteomes" id="UP000230233"/>
    </source>
</evidence>
<dbReference type="InterPro" id="IPR042317">
    <property type="entry name" value="She-1-like"/>
</dbReference>
<protein>
    <recommendedName>
        <fullName evidence="1">F-box domain-containing protein</fullName>
    </recommendedName>
</protein>
<dbReference type="Proteomes" id="UP000230233">
    <property type="component" value="Chromosome III"/>
</dbReference>
<organism evidence="2 3">
    <name type="scientific">Caenorhabditis nigoni</name>
    <dbReference type="NCBI Taxonomy" id="1611254"/>
    <lineage>
        <taxon>Eukaryota</taxon>
        <taxon>Metazoa</taxon>
        <taxon>Ecdysozoa</taxon>
        <taxon>Nematoda</taxon>
        <taxon>Chromadorea</taxon>
        <taxon>Rhabditida</taxon>
        <taxon>Rhabditina</taxon>
        <taxon>Rhabditomorpha</taxon>
        <taxon>Rhabditoidea</taxon>
        <taxon>Rhabditidae</taxon>
        <taxon>Peloderinae</taxon>
        <taxon>Caenorhabditis</taxon>
    </lineage>
</organism>
<accession>A0A2G5UN50</accession>
<dbReference type="PANTHER" id="PTHR31006">
    <property type="entry name" value="F-BOX DOMAIN-CONTAINING PROTEIN-RELATED-RELATED"/>
    <property type="match status" value="1"/>
</dbReference>
<reference evidence="3" key="1">
    <citation type="submission" date="2017-10" db="EMBL/GenBank/DDBJ databases">
        <title>Rapid genome shrinkage in a self-fertile nematode reveals novel sperm competition proteins.</title>
        <authorList>
            <person name="Yin D."/>
            <person name="Schwarz E.M."/>
            <person name="Thomas C.G."/>
            <person name="Felde R.L."/>
            <person name="Korf I.F."/>
            <person name="Cutter A.D."/>
            <person name="Schartner C.M."/>
            <person name="Ralston E.J."/>
            <person name="Meyer B.J."/>
            <person name="Haag E.S."/>
        </authorList>
    </citation>
    <scope>NUCLEOTIDE SEQUENCE [LARGE SCALE GENOMIC DNA]</scope>
    <source>
        <strain evidence="3">JU1422</strain>
    </source>
</reference>
<name>A0A2G5UN50_9PELO</name>
<dbReference type="AlphaFoldDB" id="A0A2G5UN50"/>
<sequence>MSSDVEKSIETTEKLANDLNYDTNWCDMPPEVKSKCIGKMEFKERLSLRCTAKAERSLVDSEKIEFQKGSFLGESERYGPLCQVSLDSKDGSKLIFKNLKDPFELMKYIWKVGNFENLVIHIPEGTSFEEKVIKYTGKMSAKNVEFNVTLCATEIILAILKNTKNEFESIKFEADHDNDLPIDEILATPQIQNAKYWHIRCYDKKDTLRKVAQVWIDKNSVIGSTFQLYSWLEGPFDEFLEHFAERIVSKSEERVRVRTDNADRHILLEWGWNPILKVHFELDNYFRLLVISADIKESEYDDDCIGWIRKIHPNPDIDYNYFP</sequence>
<dbReference type="EMBL" id="PDUG01000003">
    <property type="protein sequence ID" value="PIC40949.1"/>
    <property type="molecule type" value="Genomic_DNA"/>
</dbReference>
<keyword evidence="3" id="KW-1185">Reference proteome</keyword>
<dbReference type="SMART" id="SM00256">
    <property type="entry name" value="FBOX"/>
    <property type="match status" value="1"/>
</dbReference>
<dbReference type="Pfam" id="PF00646">
    <property type="entry name" value="F-box"/>
    <property type="match status" value="1"/>
</dbReference>
<feature type="domain" description="F-box" evidence="1">
    <location>
        <begin position="28"/>
        <end position="68"/>
    </location>
</feature>
<proteinExistence type="predicted"/>